<dbReference type="Proteomes" id="UP001497392">
    <property type="component" value="Unassembled WGS sequence"/>
</dbReference>
<protein>
    <submittedName>
        <fullName evidence="1">G2014 protein</fullName>
    </submittedName>
</protein>
<evidence type="ECO:0000313" key="1">
    <source>
        <dbReference type="EMBL" id="CAL5220063.1"/>
    </source>
</evidence>
<gene>
    <name evidence="1" type="primary">g2014</name>
    <name evidence="1" type="ORF">VP750_LOCUS1722</name>
</gene>
<dbReference type="EMBL" id="CAXHTA020000003">
    <property type="protein sequence ID" value="CAL5220063.1"/>
    <property type="molecule type" value="Genomic_DNA"/>
</dbReference>
<reference evidence="1 2" key="1">
    <citation type="submission" date="2024-06" db="EMBL/GenBank/DDBJ databases">
        <authorList>
            <person name="Kraege A."/>
            <person name="Thomma B."/>
        </authorList>
    </citation>
    <scope>NUCLEOTIDE SEQUENCE [LARGE SCALE GENOMIC DNA]</scope>
</reference>
<evidence type="ECO:0000313" key="2">
    <source>
        <dbReference type="Proteomes" id="UP001497392"/>
    </source>
</evidence>
<comment type="caution">
    <text evidence="1">The sequence shown here is derived from an EMBL/GenBank/DDBJ whole genome shotgun (WGS) entry which is preliminary data.</text>
</comment>
<keyword evidence="2" id="KW-1185">Reference proteome</keyword>
<accession>A0ABP1FPK4</accession>
<sequence>MVFRTNSSYARTIAQNALEVAEQREGLDDSVDYFMSQMDAPPPRRFPGGAP</sequence>
<proteinExistence type="predicted"/>
<name>A0ABP1FPK4_9CHLO</name>
<organism evidence="1 2">
    <name type="scientific">Coccomyxa viridis</name>
    <dbReference type="NCBI Taxonomy" id="1274662"/>
    <lineage>
        <taxon>Eukaryota</taxon>
        <taxon>Viridiplantae</taxon>
        <taxon>Chlorophyta</taxon>
        <taxon>core chlorophytes</taxon>
        <taxon>Trebouxiophyceae</taxon>
        <taxon>Trebouxiophyceae incertae sedis</taxon>
        <taxon>Coccomyxaceae</taxon>
        <taxon>Coccomyxa</taxon>
    </lineage>
</organism>